<accession>A0A1Y6LMW1</accession>
<evidence type="ECO:0000256" key="1">
    <source>
        <dbReference type="SAM" id="MobiDB-lite"/>
    </source>
</evidence>
<dbReference type="InterPro" id="IPR038765">
    <property type="entry name" value="Papain-like_cys_pep_sf"/>
</dbReference>
<proteinExistence type="predicted"/>
<dbReference type="Gene3D" id="2.20.25.10">
    <property type="match status" value="1"/>
</dbReference>
<dbReference type="Proteomes" id="UP000215453">
    <property type="component" value="Chromosome 6"/>
</dbReference>
<dbReference type="SUPFAM" id="SSF54001">
    <property type="entry name" value="Cysteine proteinases"/>
    <property type="match status" value="1"/>
</dbReference>
<sequence length="686" mass="76046">MSTTTSSLEVRFMRVLGHVVERPKAFSPWPDPEESVGRLYRSLGRHQCWEIRGKARDAYLRLASDIKGHLERHGDVVSATVIWAAYMIGKSKQCASPTVFFCSKDSNARKMVRNEIENSGLLATHPGFRTGDCTRPPHLDHVRQLAIGDQIIPQRGSGFSNAACRNPMGCQIQVRQDGPRSSSTPATIGAILRLGEELYFTTAAHAFDELDGDLVDYDGPADAEFEWDFDDEYGDDASAEYEQVTAYAGPRPESLQTRQSSIKPQAEQSFFHSKNVRLSSVGSQNSHLDYCLVGFKRGESSLVHERVSSSKVCEYHTSLPRGVASGSPQEGDVIAYTGSNGACHGTLSGVPSFMTLAGGQVTQELWTVHLDGMLENGDCGSMVISASTGDLEGHIIAGDPATGSALIVPAYQMLKDIQVRYDSNIHLFTMEHCSDLEQEMYGAVAMHDDRSGDGSSNATVGESTSCETADAWAASITRRFRRMLSERRMHALRAMKRQAYSARPNDLSGLEDRARKETPQRPSPALAFPDNVFLKHLFHEPECPTAPKHLRFRKHLMSFSNLPCMWENSFLLDVVLADLPLDQIYGEAQVKATTLQAVASLLGKDSKPAWDYQDCVIRALMTWFKQSFFQWINNPHCSVCHMPTVARGLVQPTVEEETYSATRVEMFQCTNNVRRSTATLAKDCHR</sequence>
<evidence type="ECO:0000313" key="2">
    <source>
        <dbReference type="EMBL" id="SMY25736.1"/>
    </source>
</evidence>
<feature type="compositionally biased region" description="Basic and acidic residues" evidence="1">
    <location>
        <begin position="510"/>
        <end position="519"/>
    </location>
</feature>
<gene>
    <name evidence="2" type="ORF">ZT1A5_G7178</name>
</gene>
<evidence type="ECO:0000313" key="3">
    <source>
        <dbReference type="Proteomes" id="UP000215453"/>
    </source>
</evidence>
<dbReference type="EMBL" id="LT882681">
    <property type="protein sequence ID" value="SMY25736.1"/>
    <property type="molecule type" value="Genomic_DNA"/>
</dbReference>
<feature type="region of interest" description="Disordered" evidence="1">
    <location>
        <begin position="499"/>
        <end position="524"/>
    </location>
</feature>
<dbReference type="AlphaFoldDB" id="A0A1Y6LMW1"/>
<reference evidence="2 3" key="1">
    <citation type="submission" date="2016-10" db="EMBL/GenBank/DDBJ databases">
        <authorList>
            <person name="Varghese N."/>
        </authorList>
    </citation>
    <scope>NUCLEOTIDE SEQUENCE [LARGE SCALE GENOMIC DNA]</scope>
</reference>
<name>A0A1Y6LMW1_ZYMTR</name>
<dbReference type="Gene3D" id="3.10.620.30">
    <property type="match status" value="1"/>
</dbReference>
<organism evidence="2 3">
    <name type="scientific">Zymoseptoria tritici ST99CH_1A5</name>
    <dbReference type="NCBI Taxonomy" id="1276529"/>
    <lineage>
        <taxon>Eukaryota</taxon>
        <taxon>Fungi</taxon>
        <taxon>Dikarya</taxon>
        <taxon>Ascomycota</taxon>
        <taxon>Pezizomycotina</taxon>
        <taxon>Dothideomycetes</taxon>
        <taxon>Dothideomycetidae</taxon>
        <taxon>Mycosphaerellales</taxon>
        <taxon>Mycosphaerellaceae</taxon>
        <taxon>Zymoseptoria</taxon>
    </lineage>
</organism>
<protein>
    <submittedName>
        <fullName evidence="2">Uncharacterized protein</fullName>
    </submittedName>
</protein>